<dbReference type="GO" id="GO:0004813">
    <property type="term" value="F:alanine-tRNA ligase activity"/>
    <property type="evidence" value="ECO:0007669"/>
    <property type="project" value="UniProtKB-EC"/>
</dbReference>
<evidence type="ECO:0000313" key="12">
    <source>
        <dbReference type="Proteomes" id="UP000177092"/>
    </source>
</evidence>
<evidence type="ECO:0000256" key="1">
    <source>
        <dbReference type="ARBA" id="ARBA00008226"/>
    </source>
</evidence>
<protein>
    <recommendedName>
        <fullName evidence="2">alanine--tRNA ligase</fullName>
        <ecNumber evidence="2">6.1.1.7</ecNumber>
    </recommendedName>
</protein>
<feature type="domain" description="Alanyl-transfer RNA synthetases family profile" evidence="10">
    <location>
        <begin position="1"/>
        <end position="617"/>
    </location>
</feature>
<organism evidence="11 12">
    <name type="scientific">Candidatus Gottesmanbacteria bacterium RIFCSPHIGHO2_02_FULL_40_13</name>
    <dbReference type="NCBI Taxonomy" id="1798384"/>
    <lineage>
        <taxon>Bacteria</taxon>
        <taxon>Candidatus Gottesmaniibacteriota</taxon>
    </lineage>
</organism>
<keyword evidence="3" id="KW-0820">tRNA-binding</keyword>
<dbReference type="FunFam" id="3.30.980.10:FF:000004">
    <property type="entry name" value="Alanine--tRNA ligase, cytoplasmic"/>
    <property type="match status" value="1"/>
</dbReference>
<dbReference type="GO" id="GO:0005829">
    <property type="term" value="C:cytosol"/>
    <property type="evidence" value="ECO:0007669"/>
    <property type="project" value="TreeGrafter"/>
</dbReference>
<dbReference type="SUPFAM" id="SSF101353">
    <property type="entry name" value="Putative anticodon-binding domain of alanyl-tRNA synthetase (AlaRS)"/>
    <property type="match status" value="1"/>
</dbReference>
<evidence type="ECO:0000259" key="10">
    <source>
        <dbReference type="PROSITE" id="PS50860"/>
    </source>
</evidence>
<evidence type="ECO:0000256" key="8">
    <source>
        <dbReference type="ARBA" id="ARBA00022917"/>
    </source>
</evidence>
<keyword evidence="8" id="KW-0648">Protein biosynthesis</keyword>
<dbReference type="InterPro" id="IPR012947">
    <property type="entry name" value="tRNA_SAD"/>
</dbReference>
<keyword evidence="5" id="KW-0547">Nucleotide-binding</keyword>
<comment type="caution">
    <text evidence="11">The sequence shown here is derived from an EMBL/GenBank/DDBJ whole genome shotgun (WGS) entry which is preliminary data.</text>
</comment>
<name>A0A1F6A8Q8_9BACT</name>
<keyword evidence="6" id="KW-0067">ATP-binding</keyword>
<evidence type="ECO:0000313" key="11">
    <source>
        <dbReference type="EMBL" id="OGG21139.1"/>
    </source>
</evidence>
<evidence type="ECO:0000256" key="7">
    <source>
        <dbReference type="ARBA" id="ARBA00022884"/>
    </source>
</evidence>
<dbReference type="Pfam" id="PF07973">
    <property type="entry name" value="tRNA_SAD"/>
    <property type="match status" value="1"/>
</dbReference>
<dbReference type="GO" id="GO:0006419">
    <property type="term" value="P:alanyl-tRNA aminoacylation"/>
    <property type="evidence" value="ECO:0007669"/>
    <property type="project" value="InterPro"/>
</dbReference>
<dbReference type="NCBIfam" id="NF002436">
    <property type="entry name" value="PRK01584.1"/>
    <property type="match status" value="1"/>
</dbReference>
<evidence type="ECO:0000256" key="4">
    <source>
        <dbReference type="ARBA" id="ARBA00022598"/>
    </source>
</evidence>
<evidence type="ECO:0000256" key="9">
    <source>
        <dbReference type="ARBA" id="ARBA00023146"/>
    </source>
</evidence>
<dbReference type="InterPro" id="IPR002318">
    <property type="entry name" value="Ala-tRNA-lgiase_IIc"/>
</dbReference>
<dbReference type="GO" id="GO:0000049">
    <property type="term" value="F:tRNA binding"/>
    <property type="evidence" value="ECO:0007669"/>
    <property type="project" value="UniProtKB-KW"/>
</dbReference>
<dbReference type="InterPro" id="IPR050058">
    <property type="entry name" value="Ala-tRNA_ligase"/>
</dbReference>
<dbReference type="Gene3D" id="3.30.980.10">
    <property type="entry name" value="Threonyl-trna Synthetase, Chain A, domain 2"/>
    <property type="match status" value="1"/>
</dbReference>
<dbReference type="InterPro" id="IPR018163">
    <property type="entry name" value="Thr/Ala-tRNA-synth_IIc_edit"/>
</dbReference>
<dbReference type="InterPro" id="IPR018165">
    <property type="entry name" value="Ala-tRNA-synth_IIc_core"/>
</dbReference>
<dbReference type="InterPro" id="IPR018162">
    <property type="entry name" value="Ala-tRNA-ligase_IIc_anticod-bd"/>
</dbReference>
<dbReference type="SUPFAM" id="SSF55681">
    <property type="entry name" value="Class II aaRS and biotin synthetases"/>
    <property type="match status" value="1"/>
</dbReference>
<evidence type="ECO:0000256" key="6">
    <source>
        <dbReference type="ARBA" id="ARBA00022840"/>
    </source>
</evidence>
<evidence type="ECO:0000256" key="2">
    <source>
        <dbReference type="ARBA" id="ARBA00013168"/>
    </source>
</evidence>
<dbReference type="Pfam" id="PF01411">
    <property type="entry name" value="tRNA-synt_2c"/>
    <property type="match status" value="1"/>
</dbReference>
<dbReference type="EMBL" id="MFJN01000028">
    <property type="protein sequence ID" value="OGG21139.1"/>
    <property type="molecule type" value="Genomic_DNA"/>
</dbReference>
<dbReference type="AlphaFoldDB" id="A0A1F6A8Q8"/>
<sequence>MTHRELRKKYLDFFLESPRNHQVIPSAPIIPENDPTTLFTSSGMQPLIPFLLGEKHPLGQRLTDSQKSFRAQDINEVGDNRHSTFFEMLGNWSLGDYFKNDQLRWFFTFLTKVLKLDPNKLYVTVYEGDQIVPKDTESVEIWKEIYASVGIDAKVVDSPSSNSGTSAKQGRIFLYPASKNWWSRSGEPEKMPPGEPGGPDSEVFFEFTQIPHDPKFGKQCHPNCECGHFLEIGNSVFMQYQKQADGTLTELPNKNVDFGGGLERLIAATENNPDIFQSDLFFPVIELLSRLSGKKYSDPINQPPMRIITDHLKAATFMLAEGLQPGNKQQGYILRRLIRRSVVKMHKLHLQCSTIEAGIQICQVIGQIYSNVYLYPETKEFSNITSTLSEEIKRFEQVLNKGIKLLEKQPVVDGKLAFDLLQTYGFPWELTAELALERGQKIDFGEFQKEFQKHQELSRNTSKGMFKGGLQNHSEVITRLHTATHLLQQTLRDILGDHVRQKGSNITVQRLRFDFTHPKKLTDQEILDIEKIVNLKIKENLRVNMSITELEQALKNSALTVPGVKYPAKVKVYSIGNFSKEVCGGPHVDFTGLLGKFKIIKEEAAGSNSRRIYATLI</sequence>
<accession>A0A1F6A8Q8</accession>
<dbReference type="EC" id="6.1.1.7" evidence="2"/>
<keyword evidence="4" id="KW-0436">Ligase</keyword>
<proteinExistence type="inferred from homology"/>
<keyword evidence="9" id="KW-0030">Aminoacyl-tRNA synthetase</keyword>
<dbReference type="STRING" id="1798384.A3D03_05830"/>
<comment type="similarity">
    <text evidence="1">Belongs to the class-II aminoacyl-tRNA synthetase family.</text>
</comment>
<dbReference type="PRINTS" id="PR00980">
    <property type="entry name" value="TRNASYNTHALA"/>
</dbReference>
<dbReference type="InterPro" id="IPR045864">
    <property type="entry name" value="aa-tRNA-synth_II/BPL/LPL"/>
</dbReference>
<dbReference type="CDD" id="cd00673">
    <property type="entry name" value="AlaRS_core"/>
    <property type="match status" value="1"/>
</dbReference>
<dbReference type="GO" id="GO:0005524">
    <property type="term" value="F:ATP binding"/>
    <property type="evidence" value="ECO:0007669"/>
    <property type="project" value="UniProtKB-KW"/>
</dbReference>
<dbReference type="PROSITE" id="PS50860">
    <property type="entry name" value="AA_TRNA_LIGASE_II_ALA"/>
    <property type="match status" value="1"/>
</dbReference>
<dbReference type="GO" id="GO:0002161">
    <property type="term" value="F:aminoacyl-tRNA deacylase activity"/>
    <property type="evidence" value="ECO:0007669"/>
    <property type="project" value="TreeGrafter"/>
</dbReference>
<dbReference type="InterPro" id="IPR018164">
    <property type="entry name" value="Ala-tRNA-synth_IIc_N"/>
</dbReference>
<dbReference type="SMART" id="SM00863">
    <property type="entry name" value="tRNA_SAD"/>
    <property type="match status" value="1"/>
</dbReference>
<evidence type="ECO:0000256" key="3">
    <source>
        <dbReference type="ARBA" id="ARBA00022555"/>
    </source>
</evidence>
<dbReference type="Gene3D" id="3.30.54.20">
    <property type="match status" value="1"/>
</dbReference>
<dbReference type="SUPFAM" id="SSF55186">
    <property type="entry name" value="ThrRS/AlaRS common domain"/>
    <property type="match status" value="1"/>
</dbReference>
<dbReference type="Gene3D" id="3.30.930.10">
    <property type="entry name" value="Bira Bifunctional Protein, Domain 2"/>
    <property type="match status" value="1"/>
</dbReference>
<gene>
    <name evidence="11" type="ORF">A3D03_05830</name>
</gene>
<evidence type="ECO:0000256" key="5">
    <source>
        <dbReference type="ARBA" id="ARBA00022741"/>
    </source>
</evidence>
<dbReference type="PANTHER" id="PTHR11777:SF9">
    <property type="entry name" value="ALANINE--TRNA LIGASE, CYTOPLASMIC"/>
    <property type="match status" value="1"/>
</dbReference>
<dbReference type="Proteomes" id="UP000177092">
    <property type="component" value="Unassembled WGS sequence"/>
</dbReference>
<keyword evidence="7" id="KW-0694">RNA-binding</keyword>
<reference evidence="11 12" key="1">
    <citation type="journal article" date="2016" name="Nat. Commun.">
        <title>Thousands of microbial genomes shed light on interconnected biogeochemical processes in an aquifer system.</title>
        <authorList>
            <person name="Anantharaman K."/>
            <person name="Brown C.T."/>
            <person name="Hug L.A."/>
            <person name="Sharon I."/>
            <person name="Castelle C.J."/>
            <person name="Probst A.J."/>
            <person name="Thomas B.C."/>
            <person name="Singh A."/>
            <person name="Wilkins M.J."/>
            <person name="Karaoz U."/>
            <person name="Brodie E.L."/>
            <person name="Williams K.H."/>
            <person name="Hubbard S.S."/>
            <person name="Banfield J.F."/>
        </authorList>
    </citation>
    <scope>NUCLEOTIDE SEQUENCE [LARGE SCALE GENOMIC DNA]</scope>
</reference>
<dbReference type="PANTHER" id="PTHR11777">
    <property type="entry name" value="ALANYL-TRNA SYNTHETASE"/>
    <property type="match status" value="1"/>
</dbReference>